<dbReference type="InterPro" id="IPR025110">
    <property type="entry name" value="AMP-bd_C"/>
</dbReference>
<name>B8FD78_DESAL</name>
<dbReference type="HOGENOM" id="CLU_000022_59_7_7"/>
<feature type="domain" description="AMP-dependent synthetase/ligase" evidence="3">
    <location>
        <begin position="10"/>
        <end position="366"/>
    </location>
</feature>
<dbReference type="GO" id="GO:0006631">
    <property type="term" value="P:fatty acid metabolic process"/>
    <property type="evidence" value="ECO:0007669"/>
    <property type="project" value="TreeGrafter"/>
</dbReference>
<dbReference type="AlphaFoldDB" id="B8FD78"/>
<dbReference type="Pfam" id="PF00501">
    <property type="entry name" value="AMP-binding"/>
    <property type="match status" value="1"/>
</dbReference>
<dbReference type="Pfam" id="PF13193">
    <property type="entry name" value="AMP-binding_C"/>
    <property type="match status" value="1"/>
</dbReference>
<dbReference type="PANTHER" id="PTHR43201">
    <property type="entry name" value="ACYL-COA SYNTHETASE"/>
    <property type="match status" value="1"/>
</dbReference>
<dbReference type="PROSITE" id="PS00455">
    <property type="entry name" value="AMP_BINDING"/>
    <property type="match status" value="1"/>
</dbReference>
<dbReference type="FunFam" id="3.30.300.30:FF:000008">
    <property type="entry name" value="2,3-dihydroxybenzoate-AMP ligase"/>
    <property type="match status" value="1"/>
</dbReference>
<keyword evidence="6" id="KW-1185">Reference proteome</keyword>
<feature type="domain" description="AMP-binding enzyme C-terminal" evidence="4">
    <location>
        <begin position="416"/>
        <end position="491"/>
    </location>
</feature>
<evidence type="ECO:0000259" key="4">
    <source>
        <dbReference type="Pfam" id="PF13193"/>
    </source>
</evidence>
<dbReference type="InterPro" id="IPR020845">
    <property type="entry name" value="AMP-binding_CS"/>
</dbReference>
<keyword evidence="2 5" id="KW-0436">Ligase</keyword>
<organism evidence="5 6">
    <name type="scientific">Desulfatibacillum aliphaticivorans</name>
    <dbReference type="NCBI Taxonomy" id="218208"/>
    <lineage>
        <taxon>Bacteria</taxon>
        <taxon>Pseudomonadati</taxon>
        <taxon>Thermodesulfobacteriota</taxon>
        <taxon>Desulfobacteria</taxon>
        <taxon>Desulfobacterales</taxon>
        <taxon>Desulfatibacillaceae</taxon>
        <taxon>Desulfatibacillum</taxon>
    </lineage>
</organism>
<dbReference type="GO" id="GO:0031956">
    <property type="term" value="F:medium-chain fatty acid-CoA ligase activity"/>
    <property type="evidence" value="ECO:0007669"/>
    <property type="project" value="TreeGrafter"/>
</dbReference>
<reference evidence="5 6" key="1">
    <citation type="journal article" date="2012" name="Environ. Microbiol.">
        <title>The genome sequence of Desulfatibacillum alkenivorans AK-01: a blueprint for anaerobic alkane oxidation.</title>
        <authorList>
            <person name="Callaghan A.V."/>
            <person name="Morris B.E."/>
            <person name="Pereira I.A."/>
            <person name="McInerney M.J."/>
            <person name="Austin R.N."/>
            <person name="Groves J.T."/>
            <person name="Kukor J.J."/>
            <person name="Suflita J.M."/>
            <person name="Young L.Y."/>
            <person name="Zylstra G.J."/>
            <person name="Wawrik B."/>
        </authorList>
    </citation>
    <scope>NUCLEOTIDE SEQUENCE [LARGE SCALE GENOMIC DNA]</scope>
    <source>
        <strain evidence="5 6">AK-01</strain>
    </source>
</reference>
<dbReference type="KEGG" id="dal:Dalk_4832"/>
<proteinExistence type="inferred from homology"/>
<dbReference type="Gene3D" id="3.30.300.30">
    <property type="match status" value="1"/>
</dbReference>
<dbReference type="NCBIfam" id="NF004837">
    <property type="entry name" value="PRK06187.1"/>
    <property type="match status" value="1"/>
</dbReference>
<gene>
    <name evidence="5" type="ordered locus">Dalk_4832</name>
</gene>
<dbReference type="eggNOG" id="COG0318">
    <property type="taxonomic scope" value="Bacteria"/>
</dbReference>
<dbReference type="PANTHER" id="PTHR43201:SF5">
    <property type="entry name" value="MEDIUM-CHAIN ACYL-COA LIGASE ACSF2, MITOCHONDRIAL"/>
    <property type="match status" value="1"/>
</dbReference>
<dbReference type="InterPro" id="IPR045851">
    <property type="entry name" value="AMP-bd_C_sf"/>
</dbReference>
<evidence type="ECO:0000313" key="6">
    <source>
        <dbReference type="Proteomes" id="UP000000739"/>
    </source>
</evidence>
<evidence type="ECO:0000256" key="2">
    <source>
        <dbReference type="ARBA" id="ARBA00022598"/>
    </source>
</evidence>
<evidence type="ECO:0000256" key="1">
    <source>
        <dbReference type="ARBA" id="ARBA00006432"/>
    </source>
</evidence>
<dbReference type="SUPFAM" id="SSF56801">
    <property type="entry name" value="Acetyl-CoA synthetase-like"/>
    <property type="match status" value="1"/>
</dbReference>
<dbReference type="Proteomes" id="UP000000739">
    <property type="component" value="Chromosome"/>
</dbReference>
<sequence length="503" mass="55375">MQINIGSFLTKRAQHSPNMEALVIGGLRFTYKELNERSNRLANAMKSAGIEPGDRVAYLGLNETEFFDLYFGLGKLGAILVPVNFRLAPPEVLYIINNCEASKVVVGTDFFPVIDAIKGDLCTNSIYALGDSIPEWAQSYSDFLASGSPDEPVHVGGDDDTLTILYTSGTTGKPKGAELTHAGYFHEAVNLRATLGDVGTKMLMPLPLFHIGALAPVPHCVQFGMTMVFQRAFDPAEFLQLLATENISWFGSVPQVLMFLRSVPQFETFDWSSIRMALVYAAPVPVTLIKEFAEKGMNVRQLYGMTECTGPAAVIDADKAIVKAGSTGPAMFHCDIKLVDDKGEEVPTGELGELLLLTTHPMKGYWNNPEATASTIIDGWIHSGDMAKMDEDGYLYILDRKKDMIISGGENIYPAEVEDTLLSHPAIADVGVIGVQDEKWGEAVKAVIVLNKEQSLTQDELIEWCRDKLARFKTPKQVVFAEEIPRTPTGKILKRILRDQYNQ</sequence>
<protein>
    <submittedName>
        <fullName evidence="5">AMP-dependent CoA ligase/synthetase</fullName>
    </submittedName>
</protein>
<dbReference type="EMBL" id="CP001322">
    <property type="protein sequence ID" value="ACL06509.1"/>
    <property type="molecule type" value="Genomic_DNA"/>
</dbReference>
<evidence type="ECO:0000313" key="5">
    <source>
        <dbReference type="EMBL" id="ACL06509.1"/>
    </source>
</evidence>
<dbReference type="InterPro" id="IPR000873">
    <property type="entry name" value="AMP-dep_synth/lig_dom"/>
</dbReference>
<dbReference type="InterPro" id="IPR042099">
    <property type="entry name" value="ANL_N_sf"/>
</dbReference>
<dbReference type="Gene3D" id="3.40.50.12780">
    <property type="entry name" value="N-terminal domain of ligase-like"/>
    <property type="match status" value="1"/>
</dbReference>
<dbReference type="CDD" id="cd17631">
    <property type="entry name" value="FACL_FadD13-like"/>
    <property type="match status" value="1"/>
</dbReference>
<comment type="similarity">
    <text evidence="1">Belongs to the ATP-dependent AMP-binding enzyme family.</text>
</comment>
<evidence type="ECO:0000259" key="3">
    <source>
        <dbReference type="Pfam" id="PF00501"/>
    </source>
</evidence>
<dbReference type="RefSeq" id="WP_015949547.1">
    <property type="nucleotide sequence ID" value="NC_011768.1"/>
</dbReference>
<accession>B8FD78</accession>